<organism evidence="1 2">
    <name type="scientific">Caloramator mitchellensis</name>
    <dbReference type="NCBI Taxonomy" id="908809"/>
    <lineage>
        <taxon>Bacteria</taxon>
        <taxon>Bacillati</taxon>
        <taxon>Bacillota</taxon>
        <taxon>Clostridia</taxon>
        <taxon>Eubacteriales</taxon>
        <taxon>Clostridiaceae</taxon>
        <taxon>Caloramator</taxon>
    </lineage>
</organism>
<accession>A0A0R3JRB6</accession>
<sequence>MEVLLISIIDSKDNNKTIEVIGKEEMSEESYLKPMVNILKKNIEAEGGAK</sequence>
<comment type="caution">
    <text evidence="1">The sequence shown here is derived from an EMBL/GenBank/DDBJ whole genome shotgun (WGS) entry which is preliminary data.</text>
</comment>
<dbReference type="STRING" id="908809.ABG79_02151"/>
<proteinExistence type="predicted"/>
<reference evidence="1 2" key="1">
    <citation type="submission" date="2015-09" db="EMBL/GenBank/DDBJ databases">
        <title>Draft genome sequence of a Caloramator mitchellensis, a moderate thermophile from the Great Artesian Basin of Australia.</title>
        <authorList>
            <person name="Patel B.K."/>
        </authorList>
    </citation>
    <scope>NUCLEOTIDE SEQUENCE [LARGE SCALE GENOMIC DNA]</scope>
    <source>
        <strain evidence="1 2">VF08</strain>
    </source>
</reference>
<dbReference type="Proteomes" id="UP000052015">
    <property type="component" value="Unassembled WGS sequence"/>
</dbReference>
<dbReference type="AlphaFoldDB" id="A0A0R3JRB6"/>
<dbReference type="RefSeq" id="WP_160318238.1">
    <property type="nucleotide sequence ID" value="NZ_LKHP01000017.1"/>
</dbReference>
<evidence type="ECO:0000313" key="2">
    <source>
        <dbReference type="Proteomes" id="UP000052015"/>
    </source>
</evidence>
<keyword evidence="2" id="KW-1185">Reference proteome</keyword>
<gene>
    <name evidence="1" type="ORF">ABG79_02151</name>
</gene>
<evidence type="ECO:0000313" key="1">
    <source>
        <dbReference type="EMBL" id="KRQ86019.1"/>
    </source>
</evidence>
<protein>
    <submittedName>
        <fullName evidence="1">Uncharacterized protein</fullName>
    </submittedName>
</protein>
<name>A0A0R3JRB6_CALMK</name>
<dbReference type="EMBL" id="LKHP01000017">
    <property type="protein sequence ID" value="KRQ86019.1"/>
    <property type="molecule type" value="Genomic_DNA"/>
</dbReference>